<feature type="region of interest" description="Disordered" evidence="1">
    <location>
        <begin position="376"/>
        <end position="403"/>
    </location>
</feature>
<evidence type="ECO:0000259" key="3">
    <source>
        <dbReference type="Pfam" id="PF02894"/>
    </source>
</evidence>
<dbReference type="STRING" id="572036.SAMN05661099_0360"/>
<evidence type="ECO:0000313" key="5">
    <source>
        <dbReference type="Proteomes" id="UP000189981"/>
    </source>
</evidence>
<dbReference type="OrthoDB" id="9781031at2"/>
<proteinExistence type="predicted"/>
<dbReference type="Gene3D" id="3.40.50.720">
    <property type="entry name" value="NAD(P)-binding Rossmann-like Domain"/>
    <property type="match status" value="1"/>
</dbReference>
<dbReference type="InterPro" id="IPR000683">
    <property type="entry name" value="Gfo/Idh/MocA-like_OxRdtase_N"/>
</dbReference>
<dbReference type="GO" id="GO:0000166">
    <property type="term" value="F:nucleotide binding"/>
    <property type="evidence" value="ECO:0007669"/>
    <property type="project" value="InterPro"/>
</dbReference>
<evidence type="ECO:0000259" key="2">
    <source>
        <dbReference type="Pfam" id="PF01408"/>
    </source>
</evidence>
<dbReference type="Pfam" id="PF01408">
    <property type="entry name" value="GFO_IDH_MocA"/>
    <property type="match status" value="1"/>
</dbReference>
<reference evidence="5" key="1">
    <citation type="submission" date="2017-02" db="EMBL/GenBank/DDBJ databases">
        <authorList>
            <person name="Varghese N."/>
            <person name="Submissions S."/>
        </authorList>
    </citation>
    <scope>NUCLEOTIDE SEQUENCE [LARGE SCALE GENOMIC DNA]</scope>
    <source>
        <strain evidence="5">DSM 22385</strain>
    </source>
</reference>
<dbReference type="RefSeq" id="WP_079700848.1">
    <property type="nucleotide sequence ID" value="NZ_FUYR01000001.1"/>
</dbReference>
<dbReference type="Proteomes" id="UP000189981">
    <property type="component" value="Unassembled WGS sequence"/>
</dbReference>
<dbReference type="Pfam" id="PF02894">
    <property type="entry name" value="GFO_IDH_MocA_C"/>
    <property type="match status" value="1"/>
</dbReference>
<accession>A0A1T5A5U5</accession>
<feature type="domain" description="Gfo/Idh/MocA-like oxidoreductase N-terminal" evidence="2">
    <location>
        <begin position="34"/>
        <end position="156"/>
    </location>
</feature>
<protein>
    <submittedName>
        <fullName evidence="4">Predicted dehydrogenase</fullName>
    </submittedName>
</protein>
<organism evidence="4 5">
    <name type="scientific">Daejeonella lutea</name>
    <dbReference type="NCBI Taxonomy" id="572036"/>
    <lineage>
        <taxon>Bacteria</taxon>
        <taxon>Pseudomonadati</taxon>
        <taxon>Bacteroidota</taxon>
        <taxon>Sphingobacteriia</taxon>
        <taxon>Sphingobacteriales</taxon>
        <taxon>Sphingobacteriaceae</taxon>
        <taxon>Daejeonella</taxon>
    </lineage>
</organism>
<gene>
    <name evidence="4" type="ORF">SAMN05661099_0360</name>
</gene>
<evidence type="ECO:0000313" key="4">
    <source>
        <dbReference type="EMBL" id="SKB30351.1"/>
    </source>
</evidence>
<dbReference type="InterPro" id="IPR036291">
    <property type="entry name" value="NAD(P)-bd_dom_sf"/>
</dbReference>
<dbReference type="InterPro" id="IPR051450">
    <property type="entry name" value="Gfo/Idh/MocA_Oxidoreductases"/>
</dbReference>
<feature type="domain" description="Gfo/Idh/MocA-like oxidoreductase C-terminal" evidence="3">
    <location>
        <begin position="169"/>
        <end position="429"/>
    </location>
</feature>
<dbReference type="PANTHER" id="PTHR43377">
    <property type="entry name" value="BILIVERDIN REDUCTASE A"/>
    <property type="match status" value="1"/>
</dbReference>
<evidence type="ECO:0000256" key="1">
    <source>
        <dbReference type="SAM" id="MobiDB-lite"/>
    </source>
</evidence>
<sequence length="444" mass="50808">MLRRKFIQQTGTVMTGTLLADSLLAATPPKAKKKVAMVGTGIRGTSMWGTELIKEFPETIQFVGLCDKNPGRVETAKRIMKLKCPTYVDIDTMLRDTKPEILIVTTMDSTHHEQIVKGLESGADIITEKPMTTDEKKCQLIIDAEKKSGKKVYVTFNYRYSPHRQKIYELLNNGSIGKITSVDFHWYLDTSHGADYFRRWHRKREFGGSLLVHKATHHFDLLNWWLDSDPQQVHALGTLEFYGKNNSFRHSHCRPCTHKSECKFYFDITKNVRLMELYVDNEKHDGYLRDGCVWKEDIDIFDKMAVQIKYANNVQVSYSLSTYSPYEGYRISFNGTEGKLDAWIHERQPWKMEKYDEIQLTKMFGETEYFRIDNTEEGHGGGDSRLRKQLFNPGPDPYKQGAGSRDGAMSVLIGIAARQSIDTGVPVKIASLTSLKPHPSRGVV</sequence>
<dbReference type="SUPFAM" id="SSF55347">
    <property type="entry name" value="Glyceraldehyde-3-phosphate dehydrogenase-like, C-terminal domain"/>
    <property type="match status" value="1"/>
</dbReference>
<name>A0A1T5A5U5_9SPHI</name>
<dbReference type="InterPro" id="IPR004104">
    <property type="entry name" value="Gfo/Idh/MocA-like_OxRdtase_C"/>
</dbReference>
<dbReference type="EMBL" id="FUYR01000001">
    <property type="protein sequence ID" value="SKB30351.1"/>
    <property type="molecule type" value="Genomic_DNA"/>
</dbReference>
<dbReference type="SUPFAM" id="SSF51735">
    <property type="entry name" value="NAD(P)-binding Rossmann-fold domains"/>
    <property type="match status" value="1"/>
</dbReference>
<dbReference type="AlphaFoldDB" id="A0A1T5A5U5"/>
<dbReference type="Gene3D" id="3.30.360.10">
    <property type="entry name" value="Dihydrodipicolinate Reductase, domain 2"/>
    <property type="match status" value="1"/>
</dbReference>
<feature type="compositionally biased region" description="Basic and acidic residues" evidence="1">
    <location>
        <begin position="376"/>
        <end position="386"/>
    </location>
</feature>
<keyword evidence="5" id="KW-1185">Reference proteome</keyword>
<dbReference type="PANTHER" id="PTHR43377:SF2">
    <property type="entry name" value="BINDING ROSSMANN FOLD OXIDOREDUCTASE, PUTATIVE (AFU_ORTHOLOGUE AFUA_4G00560)-RELATED"/>
    <property type="match status" value="1"/>
</dbReference>